<name>A0A839R398_9MICO</name>
<evidence type="ECO:0000259" key="1">
    <source>
        <dbReference type="Pfam" id="PF14192"/>
    </source>
</evidence>
<dbReference type="AlphaFoldDB" id="A0A839R398"/>
<accession>A0A839R398</accession>
<dbReference type="InterPro" id="IPR025463">
    <property type="entry name" value="DUF4314"/>
</dbReference>
<dbReference type="EMBL" id="JACHWP010000020">
    <property type="protein sequence ID" value="MBB3023976.1"/>
    <property type="molecule type" value="Genomic_DNA"/>
</dbReference>
<organism evidence="2 3">
    <name type="scientific">Helcobacillus massiliensis</name>
    <dbReference type="NCBI Taxonomy" id="521392"/>
    <lineage>
        <taxon>Bacteria</taxon>
        <taxon>Bacillati</taxon>
        <taxon>Actinomycetota</taxon>
        <taxon>Actinomycetes</taxon>
        <taxon>Micrococcales</taxon>
        <taxon>Dermabacteraceae</taxon>
        <taxon>Helcobacillus</taxon>
    </lineage>
</organism>
<protein>
    <recommendedName>
        <fullName evidence="1">DUF4314 domain-containing protein</fullName>
    </recommendedName>
</protein>
<reference evidence="2 3" key="1">
    <citation type="submission" date="2020-08" db="EMBL/GenBank/DDBJ databases">
        <title>Sequencing the genomes of 1000 actinobacteria strains.</title>
        <authorList>
            <person name="Klenk H.-P."/>
        </authorList>
    </citation>
    <scope>NUCLEOTIDE SEQUENCE [LARGE SCALE GENOMIC DNA]</scope>
    <source>
        <strain evidence="2 3">DSM 23040</strain>
    </source>
</reference>
<dbReference type="Proteomes" id="UP000568050">
    <property type="component" value="Unassembled WGS sequence"/>
</dbReference>
<gene>
    <name evidence="2" type="ORF">FHX50_002283</name>
</gene>
<evidence type="ECO:0000313" key="2">
    <source>
        <dbReference type="EMBL" id="MBB3023976.1"/>
    </source>
</evidence>
<dbReference type="Pfam" id="PF14192">
    <property type="entry name" value="DUF4314"/>
    <property type="match status" value="1"/>
</dbReference>
<comment type="caution">
    <text evidence="2">The sequence shown here is derived from an EMBL/GenBank/DDBJ whole genome shotgun (WGS) entry which is preliminary data.</text>
</comment>
<proteinExistence type="predicted"/>
<evidence type="ECO:0000313" key="3">
    <source>
        <dbReference type="Proteomes" id="UP000568050"/>
    </source>
</evidence>
<dbReference type="RefSeq" id="WP_183377266.1">
    <property type="nucleotide sequence ID" value="NZ_CBCSFZ010000009.1"/>
</dbReference>
<sequence>MAPGQRVRLIATSDPYTSLRPGVLGTVAFVDDLGTVHVDWDTGSNLGLIPGEDSWETLPLPTFKK</sequence>
<keyword evidence="3" id="KW-1185">Reference proteome</keyword>
<feature type="domain" description="DUF4314" evidence="1">
    <location>
        <begin position="2"/>
        <end position="56"/>
    </location>
</feature>